<name>C3Y943_BRAFL</name>
<keyword evidence="4" id="KW-0808">Transferase</keyword>
<evidence type="ECO:0000256" key="9">
    <source>
        <dbReference type="ARBA" id="ARBA00023136"/>
    </source>
</evidence>
<evidence type="ECO:0000256" key="4">
    <source>
        <dbReference type="ARBA" id="ARBA00022679"/>
    </source>
</evidence>
<dbReference type="Gene3D" id="3.90.1480.20">
    <property type="entry name" value="Glycosyl transferase family 29"/>
    <property type="match status" value="2"/>
</dbReference>
<dbReference type="Pfam" id="PF00777">
    <property type="entry name" value="Glyco_transf_29"/>
    <property type="match status" value="2"/>
</dbReference>
<evidence type="ECO:0000256" key="2">
    <source>
        <dbReference type="ARBA" id="ARBA00006003"/>
    </source>
</evidence>
<evidence type="ECO:0000256" key="7">
    <source>
        <dbReference type="ARBA" id="ARBA00022989"/>
    </source>
</evidence>
<dbReference type="FunFam" id="3.90.1480.20:FF:000020">
    <property type="entry name" value="Uncharacterized protein"/>
    <property type="match status" value="2"/>
</dbReference>
<dbReference type="AlphaFoldDB" id="C3Y943"/>
<dbReference type="InParanoid" id="C3Y943"/>
<comment type="catalytic activity">
    <reaction evidence="12">
        <text>a beta-D-galactoside + CMP-N-acetyl-beta-neuraminate = an N-acetyl-alpha-neuraminyl-(2-&gt;6)-beta-D-galactosyl derivative + CMP + H(+)</text>
        <dbReference type="Rhea" id="RHEA:52104"/>
        <dbReference type="ChEBI" id="CHEBI:15378"/>
        <dbReference type="ChEBI" id="CHEBI:28034"/>
        <dbReference type="ChEBI" id="CHEBI:57812"/>
        <dbReference type="ChEBI" id="CHEBI:60377"/>
        <dbReference type="ChEBI" id="CHEBI:136398"/>
        <dbReference type="EC" id="2.4.3.1"/>
    </reaction>
</comment>
<evidence type="ECO:0000256" key="6">
    <source>
        <dbReference type="ARBA" id="ARBA00022968"/>
    </source>
</evidence>
<evidence type="ECO:0000256" key="11">
    <source>
        <dbReference type="ARBA" id="ARBA00023180"/>
    </source>
</evidence>
<dbReference type="EMBL" id="GG666492">
    <property type="protein sequence ID" value="EEN63099.1"/>
    <property type="molecule type" value="Genomic_DNA"/>
</dbReference>
<keyword evidence="6" id="KW-0735">Signal-anchor</keyword>
<dbReference type="PANTHER" id="PTHR46059:SF1">
    <property type="entry name" value="BETA-GALACTOSIDE ALPHA-2,6-SIALYLTRANSFERASE"/>
    <property type="match status" value="1"/>
</dbReference>
<dbReference type="InterPro" id="IPR038578">
    <property type="entry name" value="GT29-like_sf"/>
</dbReference>
<keyword evidence="8" id="KW-0333">Golgi apparatus</keyword>
<evidence type="ECO:0000256" key="8">
    <source>
        <dbReference type="ARBA" id="ARBA00023034"/>
    </source>
</evidence>
<comment type="subcellular location">
    <subcellularLocation>
        <location evidence="1">Golgi apparatus</location>
        <location evidence="1">Golgi stack membrane</location>
        <topology evidence="1">Single-pass type II membrane protein</topology>
    </subcellularLocation>
</comment>
<protein>
    <recommendedName>
        <fullName evidence="13">beta-galactoside alpha-(2,6)-sialyltransferase</fullName>
        <ecNumber evidence="13">2.4.3.1</ecNumber>
    </recommendedName>
</protein>
<reference evidence="15" key="1">
    <citation type="journal article" date="2008" name="Nature">
        <title>The amphioxus genome and the evolution of the chordate karyotype.</title>
        <authorList>
            <consortium name="US DOE Joint Genome Institute (JGI-PGF)"/>
            <person name="Putnam N.H."/>
            <person name="Butts T."/>
            <person name="Ferrier D.E.K."/>
            <person name="Furlong R.F."/>
            <person name="Hellsten U."/>
            <person name="Kawashima T."/>
            <person name="Robinson-Rechavi M."/>
            <person name="Shoguchi E."/>
            <person name="Terry A."/>
            <person name="Yu J.-K."/>
            <person name="Benito-Gutierrez E.L."/>
            <person name="Dubchak I."/>
            <person name="Garcia-Fernandez J."/>
            <person name="Gibson-Brown J.J."/>
            <person name="Grigoriev I.V."/>
            <person name="Horton A.C."/>
            <person name="de Jong P.J."/>
            <person name="Jurka J."/>
            <person name="Kapitonov V.V."/>
            <person name="Kohara Y."/>
            <person name="Kuroki Y."/>
            <person name="Lindquist E."/>
            <person name="Lucas S."/>
            <person name="Osoegawa K."/>
            <person name="Pennacchio L.A."/>
            <person name="Salamov A.A."/>
            <person name="Satou Y."/>
            <person name="Sauka-Spengler T."/>
            <person name="Schmutz J."/>
            <person name="Shin-I T."/>
            <person name="Toyoda A."/>
            <person name="Bronner-Fraser M."/>
            <person name="Fujiyama A."/>
            <person name="Holland L.Z."/>
            <person name="Holland P.W.H."/>
            <person name="Satoh N."/>
            <person name="Rokhsar D.S."/>
        </authorList>
    </citation>
    <scope>NUCLEOTIDE SEQUENCE [LARGE SCALE GENOMIC DNA]</scope>
    <source>
        <strain evidence="15">S238N-H82</strain>
        <tissue evidence="15">Testes</tissue>
    </source>
</reference>
<evidence type="ECO:0000256" key="13">
    <source>
        <dbReference type="ARBA" id="ARBA00034329"/>
    </source>
</evidence>
<evidence type="ECO:0000256" key="1">
    <source>
        <dbReference type="ARBA" id="ARBA00004447"/>
    </source>
</evidence>
<evidence type="ECO:0000256" key="5">
    <source>
        <dbReference type="ARBA" id="ARBA00022692"/>
    </source>
</evidence>
<dbReference type="InterPro" id="IPR001675">
    <property type="entry name" value="Glyco_trans_29"/>
</dbReference>
<dbReference type="GO" id="GO:0003835">
    <property type="term" value="F:beta-galactoside alpha-2,6-sialyltransferase activity"/>
    <property type="evidence" value="ECO:0007669"/>
    <property type="project" value="UniProtKB-EC"/>
</dbReference>
<keyword evidence="10" id="KW-1015">Disulfide bond</keyword>
<keyword evidence="11" id="KW-0325">Glycoprotein</keyword>
<keyword evidence="5" id="KW-0812">Transmembrane</keyword>
<gene>
    <name evidence="15" type="ORF">BRAFLDRAFT_68119</name>
</gene>
<dbReference type="GO" id="GO:0032580">
    <property type="term" value="C:Golgi cisterna membrane"/>
    <property type="evidence" value="ECO:0007669"/>
    <property type="project" value="UniProtKB-SubCell"/>
</dbReference>
<keyword evidence="7" id="KW-1133">Transmembrane helix</keyword>
<evidence type="ECO:0000256" key="14">
    <source>
        <dbReference type="SAM" id="MobiDB-lite"/>
    </source>
</evidence>
<dbReference type="PANTHER" id="PTHR46059">
    <property type="entry name" value="BETA-GALACTOSIDE ALPHA-2,6-SIALYLTRANSFERASE"/>
    <property type="match status" value="1"/>
</dbReference>
<dbReference type="EC" id="2.4.3.1" evidence="13"/>
<organism>
    <name type="scientific">Branchiostoma floridae</name>
    <name type="common">Florida lancelet</name>
    <name type="synonym">Amphioxus</name>
    <dbReference type="NCBI Taxonomy" id="7739"/>
    <lineage>
        <taxon>Eukaryota</taxon>
        <taxon>Metazoa</taxon>
        <taxon>Chordata</taxon>
        <taxon>Cephalochordata</taxon>
        <taxon>Leptocardii</taxon>
        <taxon>Amphioxiformes</taxon>
        <taxon>Branchiostomatidae</taxon>
        <taxon>Branchiostoma</taxon>
    </lineage>
</organism>
<sequence>MSCKLKKKVPFSTITRKQAPQDKNKDVLPEESLEKLVHFNSCAVVSSSHALRFHSYGQEIDSHDAVLRFNCAPTHKFEQFVGNRTDFRLINTQIPHRYCTEEFWSENSTIFRHGTLVIRNMNAINLQRQKINNKRDKFRCFDNLIKYKKTYPNRALPFIQRPLFGNGVLAELVEFCKSTNMCDTKMRPNLSSGILGVVMMMHLCNLVYVYELVPSNKDDTEVMYYFNEEKQHDWHPYSHERVYIRTLSLTPEKIHTHSHGRLLYFTFQEQCKKPKTGDLSTFASPSEKPANRSSMEEESTAPRRGSAPRGVSLMCSTLCTKLIRTKSLGLDALSTPLKRCLSTLELTLLSIGAMTNFRLEHHACAKQFGHLLTQVHLSTDSHDAVLRFNCAPTHKFEQFVGNRTDFRLMNTKIPHVFCTEEFWSENSTMFRHGTLVVRNMNGINLERQKISTKEDKFHCFDNLIKYRKTYPNRAVPFIQRPQFGNGVLAELVEFCKSTRMCDTKIRPSLSSGILGVVMMMHLCDWIYVYELVPSNKDDTKLMYYYNEEKQHNWHPYNHERVYIKTLSLTPEKEVEDTGVVVLKGFPHTKC</sequence>
<accession>C3Y943</accession>
<evidence type="ECO:0000256" key="3">
    <source>
        <dbReference type="ARBA" id="ARBA00022676"/>
    </source>
</evidence>
<evidence type="ECO:0000313" key="15">
    <source>
        <dbReference type="EMBL" id="EEN63099.1"/>
    </source>
</evidence>
<comment type="similarity">
    <text evidence="2">Belongs to the glycosyltransferase 29 family.</text>
</comment>
<dbReference type="STRING" id="7739.C3Y943"/>
<keyword evidence="3" id="KW-0328">Glycosyltransferase</keyword>
<keyword evidence="9" id="KW-0472">Membrane</keyword>
<evidence type="ECO:0000256" key="10">
    <source>
        <dbReference type="ARBA" id="ARBA00023157"/>
    </source>
</evidence>
<feature type="region of interest" description="Disordered" evidence="14">
    <location>
        <begin position="276"/>
        <end position="309"/>
    </location>
</feature>
<evidence type="ECO:0000256" key="12">
    <source>
        <dbReference type="ARBA" id="ARBA00034249"/>
    </source>
</evidence>
<proteinExistence type="inferred from homology"/>
<dbReference type="eggNOG" id="KOG2692">
    <property type="taxonomic scope" value="Eukaryota"/>
</dbReference>